<dbReference type="PANTHER" id="PTHR13220:SF11">
    <property type="entry name" value="TIMELESS-INTERACTING PROTEIN"/>
    <property type="match status" value="1"/>
</dbReference>
<dbReference type="Pfam" id="PF07962">
    <property type="entry name" value="Swi3"/>
    <property type="match status" value="1"/>
</dbReference>
<evidence type="ECO:0000259" key="9">
    <source>
        <dbReference type="Pfam" id="PF07962"/>
    </source>
</evidence>
<feature type="compositionally biased region" description="Basic and acidic residues" evidence="8">
    <location>
        <begin position="190"/>
        <end position="216"/>
    </location>
</feature>
<keyword evidence="5 7" id="KW-0539">Nucleus</keyword>
<comment type="caution">
    <text evidence="10">The sequence shown here is derived from an EMBL/GenBank/DDBJ whole genome shotgun (WGS) entry which is preliminary data.</text>
</comment>
<keyword evidence="3 7" id="KW-0227">DNA damage</keyword>
<dbReference type="GO" id="GO:0031297">
    <property type="term" value="P:replication fork processing"/>
    <property type="evidence" value="ECO:0007669"/>
    <property type="project" value="UniProtKB-UniRule"/>
</dbReference>
<evidence type="ECO:0000256" key="6">
    <source>
        <dbReference type="ARBA" id="ARBA00023306"/>
    </source>
</evidence>
<dbReference type="PANTHER" id="PTHR13220">
    <property type="entry name" value="TIMELESS INTERACTING-RELATED"/>
    <property type="match status" value="1"/>
</dbReference>
<dbReference type="AlphaFoldDB" id="A0AAV9VAB6"/>
<organism evidence="10 11">
    <name type="scientific">Orbilia blumenaviensis</name>
    <dbReference type="NCBI Taxonomy" id="1796055"/>
    <lineage>
        <taxon>Eukaryota</taxon>
        <taxon>Fungi</taxon>
        <taxon>Dikarya</taxon>
        <taxon>Ascomycota</taxon>
        <taxon>Pezizomycotina</taxon>
        <taxon>Orbiliomycetes</taxon>
        <taxon>Orbiliales</taxon>
        <taxon>Orbiliaceae</taxon>
        <taxon>Orbilia</taxon>
    </lineage>
</organism>
<dbReference type="GO" id="GO:0031298">
    <property type="term" value="C:replication fork protection complex"/>
    <property type="evidence" value="ECO:0007669"/>
    <property type="project" value="TreeGrafter"/>
</dbReference>
<accession>A0AAV9VAB6</accession>
<protein>
    <recommendedName>
        <fullName evidence="7">Chromosome segregation in meiosis protein</fullName>
    </recommendedName>
</protein>
<dbReference type="GO" id="GO:0006974">
    <property type="term" value="P:DNA damage response"/>
    <property type="evidence" value="ECO:0007669"/>
    <property type="project" value="UniProtKB-KW"/>
</dbReference>
<comment type="function">
    <text evidence="7">Plays an important role in the control of DNA replication and the maintenance of replication fork stability.</text>
</comment>
<evidence type="ECO:0000256" key="5">
    <source>
        <dbReference type="ARBA" id="ARBA00023242"/>
    </source>
</evidence>
<proteinExistence type="inferred from homology"/>
<evidence type="ECO:0000313" key="10">
    <source>
        <dbReference type="EMBL" id="KAK6357831.1"/>
    </source>
</evidence>
<evidence type="ECO:0000256" key="7">
    <source>
        <dbReference type="RuleBase" id="RU366049"/>
    </source>
</evidence>
<reference evidence="10 11" key="1">
    <citation type="submission" date="2019-10" db="EMBL/GenBank/DDBJ databases">
        <authorList>
            <person name="Palmer J.M."/>
        </authorList>
    </citation>
    <scope>NUCLEOTIDE SEQUENCE [LARGE SCALE GENOMIC DNA]</scope>
    <source>
        <strain evidence="10 11">TWF730</strain>
    </source>
</reference>
<dbReference type="Proteomes" id="UP001373714">
    <property type="component" value="Unassembled WGS sequence"/>
</dbReference>
<evidence type="ECO:0000256" key="4">
    <source>
        <dbReference type="ARBA" id="ARBA00022880"/>
    </source>
</evidence>
<evidence type="ECO:0000256" key="1">
    <source>
        <dbReference type="ARBA" id="ARBA00004123"/>
    </source>
</evidence>
<dbReference type="GO" id="GO:0043111">
    <property type="term" value="P:replication fork arrest"/>
    <property type="evidence" value="ECO:0007669"/>
    <property type="project" value="TreeGrafter"/>
</dbReference>
<comment type="similarity">
    <text evidence="2 7">Belongs to the CSM3 family.</text>
</comment>
<keyword evidence="4" id="KW-0236">DNA replication inhibitor</keyword>
<evidence type="ECO:0000256" key="2">
    <source>
        <dbReference type="ARBA" id="ARBA00006075"/>
    </source>
</evidence>
<evidence type="ECO:0000313" key="11">
    <source>
        <dbReference type="Proteomes" id="UP001373714"/>
    </source>
</evidence>
<dbReference type="InterPro" id="IPR012923">
    <property type="entry name" value="Csm3"/>
</dbReference>
<evidence type="ECO:0000256" key="3">
    <source>
        <dbReference type="ARBA" id="ARBA00022763"/>
    </source>
</evidence>
<dbReference type="GO" id="GO:0000076">
    <property type="term" value="P:DNA replication checkpoint signaling"/>
    <property type="evidence" value="ECO:0007669"/>
    <property type="project" value="UniProtKB-UniRule"/>
</dbReference>
<feature type="compositionally biased region" description="Acidic residues" evidence="8">
    <location>
        <begin position="240"/>
        <end position="250"/>
    </location>
</feature>
<sequence length="323" mass="36363">MSDFDMEDDDELDELFNYDIDKINTTFDANKATDDQQTTTANKGKGKTGSEDLGVDEEIKIRTRKPKVKLTEDRLLGPNGIPYLQENAAKKIKFKGKGHEISDLERLLKFYQIWADNLYPKAQFKDAIDMIEKLGSSRGMQRRREEWIEDFKKARAGEDDRLIMKARDVLRAADGPRIDAKGRTVLRIPDPSKKPEESGSAQEPREGSQEAQREDLNVQGDISGGNNATTARKDNVDSLFFEDDDEDDLDEILKEVDTSRGGNPVSGGELGDDELDELEAIMRDMEESSGPKSNTGTGSRVRNVIQSDDEFEDAMEAMREAER</sequence>
<feature type="compositionally biased region" description="Polar residues" evidence="8">
    <location>
        <begin position="290"/>
        <end position="306"/>
    </location>
</feature>
<feature type="compositionally biased region" description="Acidic residues" evidence="8">
    <location>
        <begin position="270"/>
        <end position="279"/>
    </location>
</feature>
<name>A0AAV9VAB6_9PEZI</name>
<feature type="domain" description="Chromosome segregation in meiosis protein 3" evidence="9">
    <location>
        <begin position="69"/>
        <end position="151"/>
    </location>
</feature>
<gene>
    <name evidence="10" type="primary">CSM3</name>
    <name evidence="10" type="ORF">TWF730_007189</name>
</gene>
<comment type="subcellular location">
    <subcellularLocation>
        <location evidence="1 7">Nucleus</location>
    </subcellularLocation>
</comment>
<dbReference type="EMBL" id="JAVHNS010000004">
    <property type="protein sequence ID" value="KAK6357831.1"/>
    <property type="molecule type" value="Genomic_DNA"/>
</dbReference>
<keyword evidence="6 7" id="KW-0131">Cell cycle</keyword>
<feature type="region of interest" description="Disordered" evidence="8">
    <location>
        <begin position="181"/>
        <end position="323"/>
    </location>
</feature>
<dbReference type="GO" id="GO:0003677">
    <property type="term" value="F:DNA binding"/>
    <property type="evidence" value="ECO:0007669"/>
    <property type="project" value="TreeGrafter"/>
</dbReference>
<evidence type="ECO:0000256" key="8">
    <source>
        <dbReference type="SAM" id="MobiDB-lite"/>
    </source>
</evidence>
<feature type="region of interest" description="Disordered" evidence="8">
    <location>
        <begin position="27"/>
        <end position="51"/>
    </location>
</feature>
<dbReference type="InterPro" id="IPR040038">
    <property type="entry name" value="TIPIN/Csm3/Swi3"/>
</dbReference>
<keyword evidence="11" id="KW-1185">Reference proteome</keyword>